<keyword evidence="2" id="KW-1003">Cell membrane</keyword>
<feature type="transmembrane region" description="Helical" evidence="13">
    <location>
        <begin position="87"/>
        <end position="109"/>
    </location>
</feature>
<evidence type="ECO:0000256" key="4">
    <source>
        <dbReference type="ARBA" id="ARBA00022692"/>
    </source>
</evidence>
<dbReference type="PRINTS" id="PR00245">
    <property type="entry name" value="OLFACTORYR"/>
</dbReference>
<protein>
    <submittedName>
        <fullName evidence="15">Olfactory receptor 4S1-like</fullName>
    </submittedName>
</protein>
<feature type="transmembrane region" description="Helical" evidence="13">
    <location>
        <begin position="294"/>
        <end position="316"/>
    </location>
</feature>
<dbReference type="AlphaFoldDB" id="A0A0P7TGG6"/>
<feature type="transmembrane region" description="Helical" evidence="13">
    <location>
        <begin position="337"/>
        <end position="358"/>
    </location>
</feature>
<name>A0A0P7TGG6_SCLFO</name>
<proteinExistence type="predicted"/>
<accession>A0A0P7TGG6</accession>
<keyword evidence="7" id="KW-0297">G-protein coupled receptor</keyword>
<keyword evidence="4 13" id="KW-0812">Transmembrane</keyword>
<evidence type="ECO:0000256" key="11">
    <source>
        <dbReference type="ARBA" id="ARBA00023180"/>
    </source>
</evidence>
<dbReference type="PANTHER" id="PTHR26451">
    <property type="entry name" value="G_PROTEIN_RECEP_F1_2 DOMAIN-CONTAINING PROTEIN"/>
    <property type="match status" value="1"/>
</dbReference>
<feature type="non-terminal residue" evidence="15">
    <location>
        <position position="1"/>
    </location>
</feature>
<dbReference type="GO" id="GO:0005886">
    <property type="term" value="C:plasma membrane"/>
    <property type="evidence" value="ECO:0007669"/>
    <property type="project" value="UniProtKB-SubCell"/>
</dbReference>
<evidence type="ECO:0000256" key="6">
    <source>
        <dbReference type="ARBA" id="ARBA00022989"/>
    </source>
</evidence>
<feature type="transmembrane region" description="Helical" evidence="13">
    <location>
        <begin position="175"/>
        <end position="194"/>
    </location>
</feature>
<evidence type="ECO:0000256" key="13">
    <source>
        <dbReference type="SAM" id="Phobius"/>
    </source>
</evidence>
<feature type="non-terminal residue" evidence="15">
    <location>
        <position position="447"/>
    </location>
</feature>
<organism evidence="15 16">
    <name type="scientific">Scleropages formosus</name>
    <name type="common">Asian bonytongue</name>
    <name type="synonym">Osteoglossum formosum</name>
    <dbReference type="NCBI Taxonomy" id="113540"/>
    <lineage>
        <taxon>Eukaryota</taxon>
        <taxon>Metazoa</taxon>
        <taxon>Chordata</taxon>
        <taxon>Craniata</taxon>
        <taxon>Vertebrata</taxon>
        <taxon>Euteleostomi</taxon>
        <taxon>Actinopterygii</taxon>
        <taxon>Neopterygii</taxon>
        <taxon>Teleostei</taxon>
        <taxon>Osteoglossocephala</taxon>
        <taxon>Osteoglossomorpha</taxon>
        <taxon>Osteoglossiformes</taxon>
        <taxon>Osteoglossidae</taxon>
        <taxon>Scleropages</taxon>
    </lineage>
</organism>
<comment type="caution">
    <text evidence="15">The sequence shown here is derived from an EMBL/GenBank/DDBJ whole genome shotgun (WGS) entry which is preliminary data.</text>
</comment>
<dbReference type="PANTHER" id="PTHR26451:SF871">
    <property type="entry name" value="ODORANT RECEPTOR-RELATED"/>
    <property type="match status" value="1"/>
</dbReference>
<evidence type="ECO:0000256" key="9">
    <source>
        <dbReference type="ARBA" id="ARBA00023157"/>
    </source>
</evidence>
<keyword evidence="10 15" id="KW-0675">Receptor</keyword>
<feature type="domain" description="G-protein coupled receptors family 1 profile" evidence="14">
    <location>
        <begin position="237"/>
        <end position="447"/>
    </location>
</feature>
<evidence type="ECO:0000256" key="1">
    <source>
        <dbReference type="ARBA" id="ARBA00004651"/>
    </source>
</evidence>
<sequence length="447" mass="51002">PMHIFLCNLCINGICGATGFYPKFLIDLLADFHTVSYTACLTQILVIYLYVLFELTNLTVMAYDRYVAICRPLEYHSIMTPQKICKLLLIIWLFPFCEASIGLILTARLPLCGTSIDKLYCTNWEVVRLSCIDTTLNNLYGYIITCFHTAQTLVIVISYIYIIQTCARSLEEQSKFMETCLPHLITLINFILSLKSAGMENSSDEIIFVLSGLNDTMTNKDIFFVFTLLTYLFTLVANLTLILSILLEEVLHAPMYIFLCNLCVNGICGATGFYPKFLIDLLSDSQTVTYRACITQMFVVYIYTFLELTNLTVMAYDRYVAICRPLEYHSIMTSQKICKLLLIIWLFPFCEASIGLILTARLPLCGTSIDKLYCTNWEVVRLSCIDTTLNNLYGYIITCFHTAQTLVIVISYIYIIQTCARSLEEQSKFMETCLPHLITLINFILSV</sequence>
<evidence type="ECO:0000256" key="8">
    <source>
        <dbReference type="ARBA" id="ARBA00023136"/>
    </source>
</evidence>
<dbReference type="Proteomes" id="UP000034805">
    <property type="component" value="Unassembled WGS sequence"/>
</dbReference>
<keyword evidence="5" id="KW-0552">Olfaction</keyword>
<evidence type="ECO:0000256" key="7">
    <source>
        <dbReference type="ARBA" id="ARBA00023040"/>
    </source>
</evidence>
<keyword evidence="11" id="KW-0325">Glycoprotein</keyword>
<feature type="transmembrane region" description="Helical" evidence="13">
    <location>
        <begin position="255"/>
        <end position="274"/>
    </location>
</feature>
<keyword evidence="9" id="KW-1015">Disulfide bond</keyword>
<evidence type="ECO:0000256" key="10">
    <source>
        <dbReference type="ARBA" id="ARBA00023170"/>
    </source>
</evidence>
<keyword evidence="8 13" id="KW-0472">Membrane</keyword>
<evidence type="ECO:0000313" key="15">
    <source>
        <dbReference type="EMBL" id="KPP56548.1"/>
    </source>
</evidence>
<evidence type="ECO:0000313" key="16">
    <source>
        <dbReference type="Proteomes" id="UP000034805"/>
    </source>
</evidence>
<dbReference type="PROSITE" id="PS00237">
    <property type="entry name" value="G_PROTEIN_RECEP_F1_1"/>
    <property type="match status" value="1"/>
</dbReference>
<dbReference type="InterPro" id="IPR017452">
    <property type="entry name" value="GPCR_Rhodpsn_7TM"/>
</dbReference>
<dbReference type="InterPro" id="IPR000725">
    <property type="entry name" value="Olfact_rcpt"/>
</dbReference>
<dbReference type="FunFam" id="1.20.1070.10:FF:000024">
    <property type="entry name" value="Olfactory receptor"/>
    <property type="match status" value="2"/>
</dbReference>
<keyword evidence="3" id="KW-0716">Sensory transduction</keyword>
<feature type="transmembrane region" description="Helical" evidence="13">
    <location>
        <begin position="222"/>
        <end position="243"/>
    </location>
</feature>
<comment type="subcellular location">
    <subcellularLocation>
        <location evidence="1">Cell membrane</location>
        <topology evidence="1">Multi-pass membrane protein</topology>
    </subcellularLocation>
</comment>
<dbReference type="GO" id="GO:0004984">
    <property type="term" value="F:olfactory receptor activity"/>
    <property type="evidence" value="ECO:0007669"/>
    <property type="project" value="InterPro"/>
</dbReference>
<keyword evidence="6 13" id="KW-1133">Transmembrane helix</keyword>
<evidence type="ECO:0000256" key="5">
    <source>
        <dbReference type="ARBA" id="ARBA00022725"/>
    </source>
</evidence>
<dbReference type="InterPro" id="IPR000276">
    <property type="entry name" value="GPCR_Rhodpsn"/>
</dbReference>
<feature type="transmembrane region" description="Helical" evidence="13">
    <location>
        <begin position="32"/>
        <end position="53"/>
    </location>
</feature>
<dbReference type="SUPFAM" id="SSF81321">
    <property type="entry name" value="Family A G protein-coupled receptor-like"/>
    <property type="match status" value="2"/>
</dbReference>
<evidence type="ECO:0000256" key="12">
    <source>
        <dbReference type="ARBA" id="ARBA00023224"/>
    </source>
</evidence>
<dbReference type="GO" id="GO:0005549">
    <property type="term" value="F:odorant binding"/>
    <property type="evidence" value="ECO:0007669"/>
    <property type="project" value="TreeGrafter"/>
</dbReference>
<feature type="transmembrane region" description="Helical" evidence="13">
    <location>
        <begin position="139"/>
        <end position="163"/>
    </location>
</feature>
<dbReference type="PROSITE" id="PS50262">
    <property type="entry name" value="G_PROTEIN_RECEP_F1_2"/>
    <property type="match status" value="2"/>
</dbReference>
<dbReference type="GO" id="GO:0004930">
    <property type="term" value="F:G protein-coupled receptor activity"/>
    <property type="evidence" value="ECO:0007669"/>
    <property type="project" value="UniProtKB-KW"/>
</dbReference>
<dbReference type="EMBL" id="JARO02020345">
    <property type="protein sequence ID" value="KPP56548.1"/>
    <property type="molecule type" value="Genomic_DNA"/>
</dbReference>
<reference evidence="15 16" key="1">
    <citation type="submission" date="2015-08" db="EMBL/GenBank/DDBJ databases">
        <title>The genome of the Asian arowana (Scleropages formosus).</title>
        <authorList>
            <person name="Tan M.H."/>
            <person name="Gan H.M."/>
            <person name="Croft L.J."/>
            <person name="Austin C.M."/>
        </authorList>
    </citation>
    <scope>NUCLEOTIDE SEQUENCE [LARGE SCALE GENOMIC DNA]</scope>
    <source>
        <strain evidence="15">Aro1</strain>
    </source>
</reference>
<evidence type="ECO:0000256" key="2">
    <source>
        <dbReference type="ARBA" id="ARBA00022475"/>
    </source>
</evidence>
<dbReference type="Gene3D" id="1.20.1070.10">
    <property type="entry name" value="Rhodopsin 7-helix transmembrane proteins"/>
    <property type="match status" value="2"/>
</dbReference>
<gene>
    <name evidence="15" type="ORF">Z043_125823</name>
</gene>
<keyword evidence="12" id="KW-0807">Transducer</keyword>
<feature type="transmembrane region" description="Helical" evidence="13">
    <location>
        <begin position="392"/>
        <end position="415"/>
    </location>
</feature>
<dbReference type="Pfam" id="PF13853">
    <property type="entry name" value="7tm_4"/>
    <property type="match status" value="2"/>
</dbReference>
<feature type="domain" description="G-protein coupled receptors family 1 profile" evidence="14">
    <location>
        <begin position="1"/>
        <end position="235"/>
    </location>
</feature>
<evidence type="ECO:0000256" key="3">
    <source>
        <dbReference type="ARBA" id="ARBA00022606"/>
    </source>
</evidence>
<evidence type="ECO:0000259" key="14">
    <source>
        <dbReference type="PROSITE" id="PS50262"/>
    </source>
</evidence>
<dbReference type="InterPro" id="IPR052921">
    <property type="entry name" value="GPCR1_Superfamily_Member"/>
</dbReference>